<dbReference type="PRINTS" id="PR00038">
    <property type="entry name" value="HTHLUXR"/>
</dbReference>
<keyword evidence="2" id="KW-0067">ATP-binding</keyword>
<protein>
    <submittedName>
        <fullName evidence="4">Regulatory protein, luxR family</fullName>
    </submittedName>
</protein>
<dbReference type="Gene3D" id="1.10.10.10">
    <property type="entry name" value="Winged helix-like DNA-binding domain superfamily/Winged helix DNA-binding domain"/>
    <property type="match status" value="1"/>
</dbReference>
<dbReference type="CDD" id="cd06170">
    <property type="entry name" value="LuxR_C_like"/>
    <property type="match status" value="1"/>
</dbReference>
<dbReference type="InterPro" id="IPR000792">
    <property type="entry name" value="Tscrpt_reg_LuxR_C"/>
</dbReference>
<dbReference type="GO" id="GO:0006355">
    <property type="term" value="P:regulation of DNA-templated transcription"/>
    <property type="evidence" value="ECO:0007669"/>
    <property type="project" value="InterPro"/>
</dbReference>
<evidence type="ECO:0000256" key="1">
    <source>
        <dbReference type="ARBA" id="ARBA00022741"/>
    </source>
</evidence>
<dbReference type="EMBL" id="FQVN01000014">
    <property type="protein sequence ID" value="SHG82349.1"/>
    <property type="molecule type" value="Genomic_DNA"/>
</dbReference>
<dbReference type="PANTHER" id="PTHR16305:SF35">
    <property type="entry name" value="TRANSCRIPTIONAL ACTIVATOR DOMAIN"/>
    <property type="match status" value="1"/>
</dbReference>
<dbReference type="SMART" id="SM00421">
    <property type="entry name" value="HTH_LUXR"/>
    <property type="match status" value="1"/>
</dbReference>
<name>A0A1M5MZI2_STRHI</name>
<dbReference type="GO" id="GO:0004016">
    <property type="term" value="F:adenylate cyclase activity"/>
    <property type="evidence" value="ECO:0007669"/>
    <property type="project" value="TreeGrafter"/>
</dbReference>
<dbReference type="GO" id="GO:0003677">
    <property type="term" value="F:DNA binding"/>
    <property type="evidence" value="ECO:0007669"/>
    <property type="project" value="InterPro"/>
</dbReference>
<evidence type="ECO:0000313" key="4">
    <source>
        <dbReference type="EMBL" id="SHG82349.1"/>
    </source>
</evidence>
<dbReference type="InterPro" id="IPR036388">
    <property type="entry name" value="WH-like_DNA-bd_sf"/>
</dbReference>
<organism evidence="4 5">
    <name type="scientific">Streptoalloteichus hindustanus</name>
    <dbReference type="NCBI Taxonomy" id="2017"/>
    <lineage>
        <taxon>Bacteria</taxon>
        <taxon>Bacillati</taxon>
        <taxon>Actinomycetota</taxon>
        <taxon>Actinomycetes</taxon>
        <taxon>Pseudonocardiales</taxon>
        <taxon>Pseudonocardiaceae</taxon>
        <taxon>Streptoalloteichus</taxon>
    </lineage>
</organism>
<evidence type="ECO:0000313" key="5">
    <source>
        <dbReference type="Proteomes" id="UP000184501"/>
    </source>
</evidence>
<dbReference type="OrthoDB" id="5476461at2"/>
<keyword evidence="1" id="KW-0547">Nucleotide-binding</keyword>
<dbReference type="InterPro" id="IPR027417">
    <property type="entry name" value="P-loop_NTPase"/>
</dbReference>
<dbReference type="AlphaFoldDB" id="A0A1M5MZI2"/>
<dbReference type="PROSITE" id="PS50043">
    <property type="entry name" value="HTH_LUXR_2"/>
    <property type="match status" value="1"/>
</dbReference>
<dbReference type="RefSeq" id="WP_073489456.1">
    <property type="nucleotide sequence ID" value="NZ_FQVN01000014.1"/>
</dbReference>
<proteinExistence type="predicted"/>
<evidence type="ECO:0000256" key="2">
    <source>
        <dbReference type="ARBA" id="ARBA00022840"/>
    </source>
</evidence>
<gene>
    <name evidence="4" type="ORF">SAMN05444320_114101</name>
</gene>
<dbReference type="PROSITE" id="PS00622">
    <property type="entry name" value="HTH_LUXR_1"/>
    <property type="match status" value="1"/>
</dbReference>
<dbReference type="InterPro" id="IPR041664">
    <property type="entry name" value="AAA_16"/>
</dbReference>
<dbReference type="InterPro" id="IPR016032">
    <property type="entry name" value="Sig_transdc_resp-reg_C-effctor"/>
</dbReference>
<dbReference type="Pfam" id="PF00196">
    <property type="entry name" value="GerE"/>
    <property type="match status" value="1"/>
</dbReference>
<dbReference type="Proteomes" id="UP000184501">
    <property type="component" value="Unassembled WGS sequence"/>
</dbReference>
<dbReference type="SUPFAM" id="SSF52540">
    <property type="entry name" value="P-loop containing nucleoside triphosphate hydrolases"/>
    <property type="match status" value="1"/>
</dbReference>
<dbReference type="PANTHER" id="PTHR16305">
    <property type="entry name" value="TESTICULAR SOLUBLE ADENYLYL CYCLASE"/>
    <property type="match status" value="1"/>
</dbReference>
<evidence type="ECO:0000259" key="3">
    <source>
        <dbReference type="PROSITE" id="PS50043"/>
    </source>
</evidence>
<dbReference type="GO" id="GO:0005524">
    <property type="term" value="F:ATP binding"/>
    <property type="evidence" value="ECO:0007669"/>
    <property type="project" value="UniProtKB-KW"/>
</dbReference>
<dbReference type="SUPFAM" id="SSF46894">
    <property type="entry name" value="C-terminal effector domain of the bipartite response regulators"/>
    <property type="match status" value="1"/>
</dbReference>
<dbReference type="Gene3D" id="3.40.50.300">
    <property type="entry name" value="P-loop containing nucleotide triphosphate hydrolases"/>
    <property type="match status" value="1"/>
</dbReference>
<dbReference type="GO" id="GO:0005737">
    <property type="term" value="C:cytoplasm"/>
    <property type="evidence" value="ECO:0007669"/>
    <property type="project" value="TreeGrafter"/>
</dbReference>
<dbReference type="Pfam" id="PF13191">
    <property type="entry name" value="AAA_16"/>
    <property type="match status" value="1"/>
</dbReference>
<feature type="domain" description="HTH luxR-type" evidence="3">
    <location>
        <begin position="893"/>
        <end position="956"/>
    </location>
</feature>
<sequence length="956" mass="104233">MTLAHTDPRTCSPVLVGRGSQLSALTAAVAQQPSVVLVNGEAGIGKTRLLRELLRGLDSTPLRVLTGSCQPLREPFPYGAVLDALHTVGACLDRRALSPVAGVLRPLLPEIAHHLPDLPEFPEDPRHRRHQIFRAVREVLSVLGPTLLVVEDLHWADDGSRQLLRFLMSEPPPNLSVLVTYRREDTPGGMPLGSAYQPPAGVVSLLLELRPLEVEEVSELTAAILGVPAVPSDLAARLHERTAGIPFVLEETLRAMRDPVGGVSTDTCTARRLLDTIEVPALLRDAMAERLSRLPATGRRVAHAAAVLGVPASEELLAEVGAMSSERVRPAIIRALRAGVLYEVDDARYGFRHALAQQAVYDTLSGPERRRLHVRAFEALSGVDPAPLFQIAEHSRRAGMLDEWLRHGEAAADHAAEMGDSTTATRLYQRLLDETPHVSAVDRLAVKLGLVARHGMDQHDPCATLERLLGDVRLSLAARGEVRLNLGLLLIRQAGSLRRGLAEIQTAVEELRERPDLAMHGRTVLAQPFNSTWPLDCHLRWTRQVETFLGECDDEALRLSLLANHLSARLGVGDHTVLDELKLLPDNSPDVTTRRYLVRANTNLADACMLTGHFTLARRLLDKGMRLSVGAGVPFIVGTAQSTEARLDWYTGNWSGLRRRVTRLVEDYRELIPVAGELSLVLGCLAAVRGEWDAAERHLVHTGLRDPDNAFAPVFLGGFAALVRLHAVRDQVPAACAVADRGVRVLRDKGVWAWAGELAMPAVEVYCRAGRQGDAERLTEDLAAGLVGRTAPLATAALLACRAILAQHRQDRDAVELLHEARVAADDLSLVYYSALLSERIALTKLVGGEGCGAAELAAVADRFDAMGASVDAARCRKALRTGGTTSFSRRGRRSYGNSLSPREQEVAQLLRQGHTNREIAEFLFLSPRTVEQHVARILRKLGARTRADLVSPARR</sequence>
<dbReference type="STRING" id="2017.SAMN05444320_114101"/>
<accession>A0A1M5MZI2</accession>
<reference evidence="4 5" key="1">
    <citation type="submission" date="2016-11" db="EMBL/GenBank/DDBJ databases">
        <authorList>
            <person name="Jaros S."/>
            <person name="Januszkiewicz K."/>
            <person name="Wedrychowicz H."/>
        </authorList>
    </citation>
    <scope>NUCLEOTIDE SEQUENCE [LARGE SCALE GENOMIC DNA]</scope>
    <source>
        <strain evidence="4 5">DSM 44523</strain>
    </source>
</reference>
<keyword evidence="5" id="KW-1185">Reference proteome</keyword>